<evidence type="ECO:0000313" key="7">
    <source>
        <dbReference type="Proteomes" id="UP001500325"/>
    </source>
</evidence>
<evidence type="ECO:0000256" key="2">
    <source>
        <dbReference type="ARBA" id="ARBA00022729"/>
    </source>
</evidence>
<feature type="region of interest" description="Disordered" evidence="4">
    <location>
        <begin position="701"/>
        <end position="728"/>
    </location>
</feature>
<feature type="compositionally biased region" description="Low complexity" evidence="4">
    <location>
        <begin position="418"/>
        <end position="446"/>
    </location>
</feature>
<keyword evidence="7" id="KW-1185">Reference proteome</keyword>
<accession>A0ABP8XR11</accession>
<keyword evidence="3" id="KW-0378">Hydrolase</keyword>
<dbReference type="Pfam" id="PF07501">
    <property type="entry name" value="G5"/>
    <property type="match status" value="1"/>
</dbReference>
<dbReference type="InterPro" id="IPR023346">
    <property type="entry name" value="Lysozyme-like_dom_sf"/>
</dbReference>
<dbReference type="InterPro" id="IPR007137">
    <property type="entry name" value="DUF348"/>
</dbReference>
<dbReference type="PROSITE" id="PS51109">
    <property type="entry name" value="G5"/>
    <property type="match status" value="1"/>
</dbReference>
<feature type="domain" description="G5" evidence="5">
    <location>
        <begin position="638"/>
        <end position="718"/>
    </location>
</feature>
<feature type="compositionally biased region" description="Low complexity" evidence="4">
    <location>
        <begin position="378"/>
        <end position="399"/>
    </location>
</feature>
<dbReference type="Gene3D" id="1.10.530.10">
    <property type="match status" value="1"/>
</dbReference>
<dbReference type="EMBL" id="BAABIC010000033">
    <property type="protein sequence ID" value="GAA4712054.1"/>
    <property type="molecule type" value="Genomic_DNA"/>
</dbReference>
<feature type="region of interest" description="Disordered" evidence="4">
    <location>
        <begin position="313"/>
        <end position="346"/>
    </location>
</feature>
<dbReference type="PANTHER" id="PTHR39160:SF4">
    <property type="entry name" value="RESUSCITATION-PROMOTING FACTOR RPFB"/>
    <property type="match status" value="1"/>
</dbReference>
<sequence length="811" mass="84340">MVDVSARARRRAVRVRLGLESLERAERPVATDGSGAGSGPALRTGPWLEYDDGGSERPAEDLRGYADSGAPVAEYVPGSWWIEDEQGGPGHAGTDQVAPGHDARARYGAEETAAERFGIERSGAGWSESGRFDAERSGTGRLESGRSAAGRFGTERLGVARLGTGRTADAETQVGPTGGAWLDRSEEPWAEDAGPGELRAEPFTAPFAAVPPVEAPAGPGALDTVPAGGGWFDEAPTGGMPRVDPADAELPGREGATGRIDTGGFVALEDTGRLDSGRFAALEDTVRLDSGRFAALEDTGRLDSGRFPVLDDTGRLDSGRSAAHDDTGRLDSGRFPAHDDTGRLDSGGVAVVEDTGRLDSGALAVVAPPAPVAEPRRAPGTTPDTGADTGADAEPATEAFGVVAPPAPAEPEARPRPRTVTPTRPATTTRRATPPTAPTGRRSGAGARAVAVAALLTLTAGSATALAMDKAVTVTVDGQDRVVHTYADDVAEVLAAAGVAANPQDRVEPAPTTEIADGDQVIVDRARMLTLTEGGQTRNVWTTASSVDAALKGLGVDVQPIQMSLAPDTQIPMGGLNVRIEVQRTVTLADGTNPPEQITTNAGTVAGLLAERGITLGPDDVSVPSSDSQLTDGLQVHLVRNGVGEVVEVRRTDPPVQEVEDPELPRGQRQVVDPGAPGEQTAIMRVYVQNGREVRREQIRAGASTPPRPRIVKVGTNDEKPPAPAISDGATWDRLAQCEAGGNWAINTGNGYYGGVQFDASTWRAYGGTQYAPLPHQASREEQIAVATKVRDDRGGYGAWPACARKLGLPR</sequence>
<dbReference type="SUPFAM" id="SSF53955">
    <property type="entry name" value="Lysozyme-like"/>
    <property type="match status" value="1"/>
</dbReference>
<evidence type="ECO:0000313" key="6">
    <source>
        <dbReference type="EMBL" id="GAA4712054.1"/>
    </source>
</evidence>
<dbReference type="InterPro" id="IPR010618">
    <property type="entry name" value="RPF"/>
</dbReference>
<dbReference type="RefSeq" id="WP_345384481.1">
    <property type="nucleotide sequence ID" value="NZ_BAABIC010000033.1"/>
</dbReference>
<protein>
    <recommendedName>
        <fullName evidence="5">G5 domain-containing protein</fullName>
    </recommendedName>
</protein>
<evidence type="ECO:0000256" key="3">
    <source>
        <dbReference type="ARBA" id="ARBA00022801"/>
    </source>
</evidence>
<evidence type="ECO:0000256" key="4">
    <source>
        <dbReference type="SAM" id="MobiDB-lite"/>
    </source>
</evidence>
<name>A0ABP8XR11_9PSEU</name>
<proteinExistence type="inferred from homology"/>
<dbReference type="InterPro" id="IPR051933">
    <property type="entry name" value="Resuscitation_pf_RpfB"/>
</dbReference>
<feature type="region of interest" description="Disordered" evidence="4">
    <location>
        <begin position="368"/>
        <end position="446"/>
    </location>
</feature>
<dbReference type="Pfam" id="PF06737">
    <property type="entry name" value="Transglycosylas"/>
    <property type="match status" value="1"/>
</dbReference>
<dbReference type="Proteomes" id="UP001500325">
    <property type="component" value="Unassembled WGS sequence"/>
</dbReference>
<dbReference type="InterPro" id="IPR011098">
    <property type="entry name" value="G5_dom"/>
</dbReference>
<dbReference type="PANTHER" id="PTHR39160">
    <property type="entry name" value="CELL WALL-BINDING PROTEIN YOCH"/>
    <property type="match status" value="1"/>
</dbReference>
<dbReference type="Gene3D" id="2.20.230.10">
    <property type="entry name" value="Resuscitation-promoting factor rpfb"/>
    <property type="match status" value="1"/>
</dbReference>
<evidence type="ECO:0000259" key="5">
    <source>
        <dbReference type="PROSITE" id="PS51109"/>
    </source>
</evidence>
<keyword evidence="2" id="KW-0732">Signal</keyword>
<feature type="compositionally biased region" description="Basic and acidic residues" evidence="4">
    <location>
        <begin position="313"/>
        <end position="343"/>
    </location>
</feature>
<evidence type="ECO:0000256" key="1">
    <source>
        <dbReference type="ARBA" id="ARBA00010830"/>
    </source>
</evidence>
<feature type="region of interest" description="Disordered" evidence="4">
    <location>
        <begin position="21"/>
        <end position="58"/>
    </location>
</feature>
<organism evidence="6 7">
    <name type="scientific">Pseudonocardia yuanmonensis</name>
    <dbReference type="NCBI Taxonomy" id="1095914"/>
    <lineage>
        <taxon>Bacteria</taxon>
        <taxon>Bacillati</taxon>
        <taxon>Actinomycetota</taxon>
        <taxon>Actinomycetes</taxon>
        <taxon>Pseudonocardiales</taxon>
        <taxon>Pseudonocardiaceae</taxon>
        <taxon>Pseudonocardia</taxon>
    </lineage>
</organism>
<dbReference type="SMART" id="SM01208">
    <property type="entry name" value="G5"/>
    <property type="match status" value="1"/>
</dbReference>
<comment type="caution">
    <text evidence="6">The sequence shown here is derived from an EMBL/GenBank/DDBJ whole genome shotgun (WGS) entry which is preliminary data.</text>
</comment>
<gene>
    <name evidence="6" type="ORF">GCM10023215_63340</name>
</gene>
<comment type="similarity">
    <text evidence="1">Belongs to the transglycosylase family. Rpf subfamily.</text>
</comment>
<feature type="region of interest" description="Disordered" evidence="4">
    <location>
        <begin position="656"/>
        <end position="676"/>
    </location>
</feature>
<dbReference type="CDD" id="cd13925">
    <property type="entry name" value="RPF"/>
    <property type="match status" value="1"/>
</dbReference>
<dbReference type="Pfam" id="PF03990">
    <property type="entry name" value="DUF348"/>
    <property type="match status" value="3"/>
</dbReference>
<reference evidence="7" key="1">
    <citation type="journal article" date="2019" name="Int. J. Syst. Evol. Microbiol.">
        <title>The Global Catalogue of Microorganisms (GCM) 10K type strain sequencing project: providing services to taxonomists for standard genome sequencing and annotation.</title>
        <authorList>
            <consortium name="The Broad Institute Genomics Platform"/>
            <consortium name="The Broad Institute Genome Sequencing Center for Infectious Disease"/>
            <person name="Wu L."/>
            <person name="Ma J."/>
        </authorList>
    </citation>
    <scope>NUCLEOTIDE SEQUENCE [LARGE SCALE GENOMIC DNA]</scope>
    <source>
        <strain evidence="7">JCM 18055</strain>
    </source>
</reference>